<protein>
    <submittedName>
        <fullName evidence="5">ABC transporter ATP-binding protein</fullName>
    </submittedName>
</protein>
<keyword evidence="1" id="KW-0547">Nucleotide-binding</keyword>
<dbReference type="EMBL" id="JAENJH010000006">
    <property type="protein sequence ID" value="MBK1787202.1"/>
    <property type="molecule type" value="Genomic_DNA"/>
</dbReference>
<dbReference type="GO" id="GO:0005886">
    <property type="term" value="C:plasma membrane"/>
    <property type="evidence" value="ECO:0007669"/>
    <property type="project" value="TreeGrafter"/>
</dbReference>
<dbReference type="GO" id="GO:0005524">
    <property type="term" value="F:ATP binding"/>
    <property type="evidence" value="ECO:0007669"/>
    <property type="project" value="UniProtKB-KW"/>
</dbReference>
<dbReference type="InterPro" id="IPR003593">
    <property type="entry name" value="AAA+_ATPase"/>
</dbReference>
<dbReference type="SMART" id="SM00382">
    <property type="entry name" value="AAA"/>
    <property type="match status" value="2"/>
</dbReference>
<feature type="compositionally biased region" description="Low complexity" evidence="3">
    <location>
        <begin position="220"/>
        <end position="234"/>
    </location>
</feature>
<dbReference type="AlphaFoldDB" id="A0A934QVY9"/>
<evidence type="ECO:0000259" key="4">
    <source>
        <dbReference type="PROSITE" id="PS50893"/>
    </source>
</evidence>
<feature type="domain" description="ABC transporter" evidence="4">
    <location>
        <begin position="245"/>
        <end position="483"/>
    </location>
</feature>
<dbReference type="Gene3D" id="3.40.50.300">
    <property type="entry name" value="P-loop containing nucleotide triphosphate hydrolases"/>
    <property type="match status" value="2"/>
</dbReference>
<feature type="domain" description="ABC transporter" evidence="4">
    <location>
        <begin position="6"/>
        <end position="241"/>
    </location>
</feature>
<sequence length="485" mass="51133">MADPLIAVRELAAHAGATSILHDVSFSLSGGEVVTLFGPSGAGKTTVAMSVAGIARPGVTVTGQIASTARIGYLPQHAAETLNPARRIGRALGELAGLRNPGEGRARRRARVVEVLRAVAFDVDGSDGADLARLLRRYPFEFSGGQRTRLALAQVLVTCPDVLVLDEPTTGLDALSTTSLVDGLGTLALGGVALLVVTHDSDVVARLGGRVLRVHDGTVSAGNAAPPRSAAPASTGVRPQGAPVVRMREVSVRYGRTPVLREVNLELFDGETLGVVGASGAGKSTVARCLAGLLEPGRGTVLLDEKPLPTLRKRTTEQIAQVQYVWQEAASSFDRRRTALDQVAATAIRLRGLGPDEARREATELLTELGLTGAQLRRYPPALSGGQLQRAAVARALLARPRVLICDEVTTGLDQPLSDRILDHMDTYQRRSGASVLLISHDRHALAERADRIVAVENAQVRAINDPFGSGPVPGRSPITARRIP</sequence>
<comment type="caution">
    <text evidence="5">The sequence shown here is derived from an EMBL/GenBank/DDBJ whole genome shotgun (WGS) entry which is preliminary data.</text>
</comment>
<proteinExistence type="predicted"/>
<reference evidence="5" key="1">
    <citation type="submission" date="2020-12" db="EMBL/GenBank/DDBJ databases">
        <title>Prauserella sp. ASG 168, a novel actinomycete isolated from cave rock.</title>
        <authorList>
            <person name="Suriyachadkun C."/>
        </authorList>
    </citation>
    <scope>NUCLEOTIDE SEQUENCE</scope>
    <source>
        <strain evidence="5">ASG 168</strain>
    </source>
</reference>
<gene>
    <name evidence="5" type="ORF">JHE00_22990</name>
</gene>
<evidence type="ECO:0000313" key="5">
    <source>
        <dbReference type="EMBL" id="MBK1787202.1"/>
    </source>
</evidence>
<dbReference type="InterPro" id="IPR003439">
    <property type="entry name" value="ABC_transporter-like_ATP-bd"/>
</dbReference>
<dbReference type="InterPro" id="IPR015854">
    <property type="entry name" value="ABC_transpr_LolD-like"/>
</dbReference>
<dbReference type="Proteomes" id="UP000635245">
    <property type="component" value="Unassembled WGS sequence"/>
</dbReference>
<name>A0A934QVY9_9PSEU</name>
<keyword evidence="2 5" id="KW-0067">ATP-binding</keyword>
<evidence type="ECO:0000256" key="3">
    <source>
        <dbReference type="SAM" id="MobiDB-lite"/>
    </source>
</evidence>
<dbReference type="SUPFAM" id="SSF52540">
    <property type="entry name" value="P-loop containing nucleoside triphosphate hydrolases"/>
    <property type="match status" value="2"/>
</dbReference>
<keyword evidence="6" id="KW-1185">Reference proteome</keyword>
<evidence type="ECO:0000313" key="6">
    <source>
        <dbReference type="Proteomes" id="UP000635245"/>
    </source>
</evidence>
<dbReference type="InterPro" id="IPR017871">
    <property type="entry name" value="ABC_transporter-like_CS"/>
</dbReference>
<feature type="region of interest" description="Disordered" evidence="3">
    <location>
        <begin position="219"/>
        <end position="240"/>
    </location>
</feature>
<dbReference type="PANTHER" id="PTHR24220">
    <property type="entry name" value="IMPORT ATP-BINDING PROTEIN"/>
    <property type="match status" value="1"/>
</dbReference>
<dbReference type="GO" id="GO:0022857">
    <property type="term" value="F:transmembrane transporter activity"/>
    <property type="evidence" value="ECO:0007669"/>
    <property type="project" value="TreeGrafter"/>
</dbReference>
<evidence type="ECO:0000256" key="1">
    <source>
        <dbReference type="ARBA" id="ARBA00022741"/>
    </source>
</evidence>
<dbReference type="GO" id="GO:0016887">
    <property type="term" value="F:ATP hydrolysis activity"/>
    <property type="evidence" value="ECO:0007669"/>
    <property type="project" value="InterPro"/>
</dbReference>
<dbReference type="RefSeq" id="WP_200321572.1">
    <property type="nucleotide sequence ID" value="NZ_JAENJH010000006.1"/>
</dbReference>
<organism evidence="5 6">
    <name type="scientific">Prauserella cavernicola</name>
    <dbReference type="NCBI Taxonomy" id="2800127"/>
    <lineage>
        <taxon>Bacteria</taxon>
        <taxon>Bacillati</taxon>
        <taxon>Actinomycetota</taxon>
        <taxon>Actinomycetes</taxon>
        <taxon>Pseudonocardiales</taxon>
        <taxon>Pseudonocardiaceae</taxon>
        <taxon>Prauserella</taxon>
    </lineage>
</organism>
<dbReference type="PROSITE" id="PS50893">
    <property type="entry name" value="ABC_TRANSPORTER_2"/>
    <property type="match status" value="2"/>
</dbReference>
<dbReference type="Pfam" id="PF00005">
    <property type="entry name" value="ABC_tran"/>
    <property type="match status" value="2"/>
</dbReference>
<dbReference type="InterPro" id="IPR027417">
    <property type="entry name" value="P-loop_NTPase"/>
</dbReference>
<evidence type="ECO:0000256" key="2">
    <source>
        <dbReference type="ARBA" id="ARBA00022840"/>
    </source>
</evidence>
<dbReference type="PROSITE" id="PS00211">
    <property type="entry name" value="ABC_TRANSPORTER_1"/>
    <property type="match status" value="2"/>
</dbReference>
<accession>A0A934QVY9</accession>